<evidence type="ECO:0000259" key="4">
    <source>
        <dbReference type="SMART" id="SM00822"/>
    </source>
</evidence>
<dbReference type="OrthoDB" id="10058185at2759"/>
<reference evidence="5" key="1">
    <citation type="journal article" date="2020" name="Stud. Mycol.">
        <title>101 Dothideomycetes genomes: a test case for predicting lifestyles and emergence of pathogens.</title>
        <authorList>
            <person name="Haridas S."/>
            <person name="Albert R."/>
            <person name="Binder M."/>
            <person name="Bloem J."/>
            <person name="Labutti K."/>
            <person name="Salamov A."/>
            <person name="Andreopoulos B."/>
            <person name="Baker S."/>
            <person name="Barry K."/>
            <person name="Bills G."/>
            <person name="Bluhm B."/>
            <person name="Cannon C."/>
            <person name="Castanera R."/>
            <person name="Culley D."/>
            <person name="Daum C."/>
            <person name="Ezra D."/>
            <person name="Gonzalez J."/>
            <person name="Henrissat B."/>
            <person name="Kuo A."/>
            <person name="Liang C."/>
            <person name="Lipzen A."/>
            <person name="Lutzoni F."/>
            <person name="Magnuson J."/>
            <person name="Mondo S."/>
            <person name="Nolan M."/>
            <person name="Ohm R."/>
            <person name="Pangilinan J."/>
            <person name="Park H.-J."/>
            <person name="Ramirez L."/>
            <person name="Alfaro M."/>
            <person name="Sun H."/>
            <person name="Tritt A."/>
            <person name="Yoshinaga Y."/>
            <person name="Zwiers L.-H."/>
            <person name="Turgeon B."/>
            <person name="Goodwin S."/>
            <person name="Spatafora J."/>
            <person name="Crous P."/>
            <person name="Grigoriev I."/>
        </authorList>
    </citation>
    <scope>NUCLEOTIDE SEQUENCE</scope>
    <source>
        <strain evidence="5">CBS 122367</strain>
    </source>
</reference>
<keyword evidence="3" id="KW-0472">Membrane</keyword>
<feature type="domain" description="Ketoreductase" evidence="4">
    <location>
        <begin position="6"/>
        <end position="180"/>
    </location>
</feature>
<dbReference type="InterPro" id="IPR050177">
    <property type="entry name" value="Lipid_A_modif_metabolic_enz"/>
</dbReference>
<evidence type="ECO:0000313" key="6">
    <source>
        <dbReference type="Proteomes" id="UP000799291"/>
    </source>
</evidence>
<dbReference type="InterPro" id="IPR057326">
    <property type="entry name" value="KR_dom"/>
</dbReference>
<dbReference type="Gene3D" id="3.40.50.720">
    <property type="entry name" value="NAD(P)-binding Rossmann-like Domain"/>
    <property type="match status" value="1"/>
</dbReference>
<evidence type="ECO:0000256" key="1">
    <source>
        <dbReference type="ARBA" id="ARBA00009219"/>
    </source>
</evidence>
<comment type="similarity">
    <text evidence="1">Belongs to the 3-beta-HSD family.</text>
</comment>
<dbReference type="GO" id="GO:0016616">
    <property type="term" value="F:oxidoreductase activity, acting on the CH-OH group of donors, NAD or NADP as acceptor"/>
    <property type="evidence" value="ECO:0007669"/>
    <property type="project" value="InterPro"/>
</dbReference>
<evidence type="ECO:0000256" key="2">
    <source>
        <dbReference type="ARBA" id="ARBA00023002"/>
    </source>
</evidence>
<evidence type="ECO:0000313" key="5">
    <source>
        <dbReference type="EMBL" id="KAF2680811.1"/>
    </source>
</evidence>
<dbReference type="GO" id="GO:0006694">
    <property type="term" value="P:steroid biosynthetic process"/>
    <property type="evidence" value="ECO:0007669"/>
    <property type="project" value="InterPro"/>
</dbReference>
<sequence length="350" mass="38247">MDKYDDTILVTGGSGFLGSHVVDALIAQGRFRVVAVSRNPTRYCNQEAQYMPCDITNHNEVAAIIEQIKPIAIIHTATPGPFAPEFLHRKDHAATKNLVQIATQFSSVRAFVYTGSAEAMKNVSGARGKPLSETEAILHTPSTAPSGYAHAKSASDALVLQANDVSLATATLRLPAVYGPRETKDSGIATNFMSLANTFATRIQLGNNEVVLDWVYVENAAHAHVLAVNTLLQPQRCADGEAYFVTDGAPVKLWDFVRSVWTASGDENCNSIKKVIIPWWVVLALAATIEVLFRIFTLDRKSPPLTRLHVRYVKDGAWFSIGKARECLGYEPLVSTSEGIERTVAWLKHA</sequence>
<name>A0A6G1IS87_9PLEO</name>
<dbReference type="PANTHER" id="PTHR43245:SF51">
    <property type="entry name" value="SHORT CHAIN DEHYDROGENASE_REDUCTASE FAMILY 42E, MEMBER 2"/>
    <property type="match status" value="1"/>
</dbReference>
<proteinExistence type="inferred from homology"/>
<protein>
    <submittedName>
        <fullName evidence="5">NAD(P)-binding protein</fullName>
    </submittedName>
</protein>
<dbReference type="EMBL" id="MU005594">
    <property type="protein sequence ID" value="KAF2680811.1"/>
    <property type="molecule type" value="Genomic_DNA"/>
</dbReference>
<dbReference type="Pfam" id="PF01073">
    <property type="entry name" value="3Beta_HSD"/>
    <property type="match status" value="1"/>
</dbReference>
<keyword evidence="6" id="KW-1185">Reference proteome</keyword>
<dbReference type="InterPro" id="IPR002225">
    <property type="entry name" value="3Beta_OHSteriod_DH/Estase"/>
</dbReference>
<accession>A0A6G1IS87</accession>
<dbReference type="SMART" id="SM00822">
    <property type="entry name" value="PKS_KR"/>
    <property type="match status" value="1"/>
</dbReference>
<keyword evidence="2" id="KW-0560">Oxidoreductase</keyword>
<dbReference type="Proteomes" id="UP000799291">
    <property type="component" value="Unassembled WGS sequence"/>
</dbReference>
<dbReference type="AlphaFoldDB" id="A0A6G1IS87"/>
<keyword evidence="3" id="KW-1133">Transmembrane helix</keyword>
<organism evidence="5 6">
    <name type="scientific">Lentithecium fluviatile CBS 122367</name>
    <dbReference type="NCBI Taxonomy" id="1168545"/>
    <lineage>
        <taxon>Eukaryota</taxon>
        <taxon>Fungi</taxon>
        <taxon>Dikarya</taxon>
        <taxon>Ascomycota</taxon>
        <taxon>Pezizomycotina</taxon>
        <taxon>Dothideomycetes</taxon>
        <taxon>Pleosporomycetidae</taxon>
        <taxon>Pleosporales</taxon>
        <taxon>Massarineae</taxon>
        <taxon>Lentitheciaceae</taxon>
        <taxon>Lentithecium</taxon>
    </lineage>
</organism>
<keyword evidence="3" id="KW-0812">Transmembrane</keyword>
<evidence type="ECO:0000256" key="3">
    <source>
        <dbReference type="SAM" id="Phobius"/>
    </source>
</evidence>
<feature type="transmembrane region" description="Helical" evidence="3">
    <location>
        <begin position="277"/>
        <end position="297"/>
    </location>
</feature>
<gene>
    <name evidence="5" type="ORF">K458DRAFT_421143</name>
</gene>
<dbReference type="InterPro" id="IPR036291">
    <property type="entry name" value="NAD(P)-bd_dom_sf"/>
</dbReference>
<dbReference type="SUPFAM" id="SSF51735">
    <property type="entry name" value="NAD(P)-binding Rossmann-fold domains"/>
    <property type="match status" value="1"/>
</dbReference>
<dbReference type="PANTHER" id="PTHR43245">
    <property type="entry name" value="BIFUNCTIONAL POLYMYXIN RESISTANCE PROTEIN ARNA"/>
    <property type="match status" value="1"/>
</dbReference>